<dbReference type="Proteomes" id="UP000295543">
    <property type="component" value="Unassembled WGS sequence"/>
</dbReference>
<dbReference type="OrthoDB" id="5801455at2"/>
<organism evidence="1 2">
    <name type="scientific">Luteimonas terrae</name>
    <dbReference type="NCBI Taxonomy" id="1530191"/>
    <lineage>
        <taxon>Bacteria</taxon>
        <taxon>Pseudomonadati</taxon>
        <taxon>Pseudomonadota</taxon>
        <taxon>Gammaproteobacteria</taxon>
        <taxon>Lysobacterales</taxon>
        <taxon>Lysobacteraceae</taxon>
        <taxon>Luteimonas</taxon>
    </lineage>
</organism>
<reference evidence="1 2" key="1">
    <citation type="submission" date="2019-03" db="EMBL/GenBank/DDBJ databases">
        <title>Luteimonas zhaokaii sp.nov., isolated from the rectal contents of Plateau pika in Yushu, Qinghai Province, China.</title>
        <authorList>
            <person name="Zhang G."/>
        </authorList>
    </citation>
    <scope>NUCLEOTIDE SEQUENCE [LARGE SCALE GENOMIC DNA]</scope>
    <source>
        <strain evidence="1 2">THG-MD21</strain>
    </source>
</reference>
<comment type="caution">
    <text evidence="1">The sequence shown here is derived from an EMBL/GenBank/DDBJ whole genome shotgun (WGS) entry which is preliminary data.</text>
</comment>
<name>A0A4R5UDG4_9GAMM</name>
<dbReference type="EMBL" id="SMTG01000002">
    <property type="protein sequence ID" value="TDK33120.1"/>
    <property type="molecule type" value="Genomic_DNA"/>
</dbReference>
<evidence type="ECO:0000313" key="2">
    <source>
        <dbReference type="Proteomes" id="UP000295543"/>
    </source>
</evidence>
<dbReference type="RefSeq" id="WP_133392622.1">
    <property type="nucleotide sequence ID" value="NZ_SMTG01000002.1"/>
</dbReference>
<dbReference type="Gene3D" id="3.10.450.50">
    <property type="match status" value="1"/>
</dbReference>
<gene>
    <name evidence="1" type="ORF">E2F49_03485</name>
</gene>
<protein>
    <submittedName>
        <fullName evidence="1">Nuclear transport factor 2 family protein</fullName>
    </submittedName>
</protein>
<accession>A0A4R5UDG4</accession>
<dbReference type="AlphaFoldDB" id="A0A4R5UDG4"/>
<dbReference type="InterPro" id="IPR032710">
    <property type="entry name" value="NTF2-like_dom_sf"/>
</dbReference>
<dbReference type="SUPFAM" id="SSF54427">
    <property type="entry name" value="NTF2-like"/>
    <property type="match status" value="1"/>
</dbReference>
<evidence type="ECO:0000313" key="1">
    <source>
        <dbReference type="EMBL" id="TDK33120.1"/>
    </source>
</evidence>
<proteinExistence type="predicted"/>
<keyword evidence="2" id="KW-1185">Reference proteome</keyword>
<dbReference type="PROSITE" id="PS51257">
    <property type="entry name" value="PROKAR_LIPOPROTEIN"/>
    <property type="match status" value="1"/>
</dbReference>
<sequence>MPQPRPRFASWLMLLAMTLVLVAFSGCKRDAPEEAIRAQVTALQAAIEARSASDVADLLDEDFIGPQGMDRRGARQTAAVLMLRHQRIGVVTGPLDVELQGADRARVRTRAALTGGDGAALLPDSAQAWRIESGWRLRGDTWRITSLEWTPALQ</sequence>